<protein>
    <submittedName>
        <fullName evidence="1">Uncharacterized protein</fullName>
    </submittedName>
</protein>
<name>A0ACC0HS70_9ERIC</name>
<accession>A0ACC0HS70</accession>
<sequence length="113" mass="12151">MSSFVAKVAIFESHSNNGRNGCSLELLHFYFSILKFFLGPTLLVPLPAATLAMANAVKAVSMENIMVEASIQEACLKSHAVTLYEAGKLGHASITDLCKDLSTLEGTKFEGEL</sequence>
<reference evidence="1 2" key="1">
    <citation type="journal article" date="2022" name="Plant J.">
        <title>Chromosome-level genome of Camellia lanceoleosa provides a valuable resource for understanding genome evolution and self-incompatibility.</title>
        <authorList>
            <person name="Gong W."/>
            <person name="Xiao S."/>
            <person name="Wang L."/>
            <person name="Liao Z."/>
            <person name="Chang Y."/>
            <person name="Mo W."/>
            <person name="Hu G."/>
            <person name="Li W."/>
            <person name="Zhao G."/>
            <person name="Zhu H."/>
            <person name="Hu X."/>
            <person name="Ji K."/>
            <person name="Xiang X."/>
            <person name="Song Q."/>
            <person name="Yuan D."/>
            <person name="Jin S."/>
            <person name="Zhang L."/>
        </authorList>
    </citation>
    <scope>NUCLEOTIDE SEQUENCE [LARGE SCALE GENOMIC DNA]</scope>
    <source>
        <strain evidence="1">SQ_2022a</strain>
    </source>
</reference>
<proteinExistence type="predicted"/>
<evidence type="ECO:0000313" key="1">
    <source>
        <dbReference type="EMBL" id="KAI8015757.1"/>
    </source>
</evidence>
<comment type="caution">
    <text evidence="1">The sequence shown here is derived from an EMBL/GenBank/DDBJ whole genome shotgun (WGS) entry which is preliminary data.</text>
</comment>
<evidence type="ECO:0000313" key="2">
    <source>
        <dbReference type="Proteomes" id="UP001060215"/>
    </source>
</evidence>
<gene>
    <name evidence="1" type="ORF">LOK49_LG05G02323</name>
</gene>
<keyword evidence="2" id="KW-1185">Reference proteome</keyword>
<dbReference type="Proteomes" id="UP001060215">
    <property type="component" value="Chromosome 4"/>
</dbReference>
<organism evidence="1 2">
    <name type="scientific">Camellia lanceoleosa</name>
    <dbReference type="NCBI Taxonomy" id="1840588"/>
    <lineage>
        <taxon>Eukaryota</taxon>
        <taxon>Viridiplantae</taxon>
        <taxon>Streptophyta</taxon>
        <taxon>Embryophyta</taxon>
        <taxon>Tracheophyta</taxon>
        <taxon>Spermatophyta</taxon>
        <taxon>Magnoliopsida</taxon>
        <taxon>eudicotyledons</taxon>
        <taxon>Gunneridae</taxon>
        <taxon>Pentapetalae</taxon>
        <taxon>asterids</taxon>
        <taxon>Ericales</taxon>
        <taxon>Theaceae</taxon>
        <taxon>Camellia</taxon>
    </lineage>
</organism>
<dbReference type="EMBL" id="CM045761">
    <property type="protein sequence ID" value="KAI8015757.1"/>
    <property type="molecule type" value="Genomic_DNA"/>
</dbReference>